<dbReference type="PANTHER" id="PTHR39196:SF1">
    <property type="entry name" value="PRIMOSOME, DNAD SUBUNIT"/>
    <property type="match status" value="1"/>
</dbReference>
<reference evidence="3 4" key="1">
    <citation type="submission" date="2018-08" db="EMBL/GenBank/DDBJ databases">
        <title>Lactobacillus suantsai sp. nov., isolated from traditional fermented suan-tsai in Taiwan.</title>
        <authorList>
            <person name="Huang C.-H."/>
        </authorList>
    </citation>
    <scope>NUCLEOTIDE SEQUENCE [LARGE SCALE GENOMIC DNA]</scope>
    <source>
        <strain evidence="3 4">BCRC 12945</strain>
    </source>
</reference>
<dbReference type="RefSeq" id="WP_129033024.1">
    <property type="nucleotide sequence ID" value="NZ_CP059603.1"/>
</dbReference>
<gene>
    <name evidence="3" type="ORF">DXH47_09135</name>
</gene>
<sequence length="325" mass="36720">MARPVKKGLEYFSIDVDMLHRMKVRKIMLSCGPQSIAVLVDLLGNIYGDEGYYMQWDDDARFLIFDDVGVKEAAVQEIVTKAAQVGFFDQGMLDKYSILTSSGIQKRYQMAARKKKDSTINPEYDLLDGVIDTDNEVSDAETPVSGADNPQSKAKESKVNKSKKEPKRPHSGKPKYGPDDPPYQIAQHLLKAIRDNDPEFSPKNDEHKLQTWANDIRLAHTQDGHTYDKLDGMVEWCQHDDFWKSNVLSGSKLRKQFDQMKMQAASRGRGSSKPTRAKETLPTWAQKTPDKPASDGKLSPEQQAALDARIKKFKARRPEKEEATS</sequence>
<evidence type="ECO:0000313" key="3">
    <source>
        <dbReference type="EMBL" id="RXI77351.1"/>
    </source>
</evidence>
<comment type="caution">
    <text evidence="3">The sequence shown here is derived from an EMBL/GenBank/DDBJ whole genome shotgun (WGS) entry which is preliminary data.</text>
</comment>
<protein>
    <submittedName>
        <fullName evidence="3">DUF4373 domain-containing protein</fullName>
    </submittedName>
</protein>
<feature type="region of interest" description="Disordered" evidence="1">
    <location>
        <begin position="258"/>
        <end position="325"/>
    </location>
</feature>
<evidence type="ECO:0000259" key="2">
    <source>
        <dbReference type="Pfam" id="PF14297"/>
    </source>
</evidence>
<evidence type="ECO:0000256" key="1">
    <source>
        <dbReference type="SAM" id="MobiDB-lite"/>
    </source>
</evidence>
<dbReference type="OrthoDB" id="1047417at2"/>
<name>A0A4Q0VG25_9LACO</name>
<feature type="compositionally biased region" description="Basic and acidic residues" evidence="1">
    <location>
        <begin position="316"/>
        <end position="325"/>
    </location>
</feature>
<dbReference type="InterPro" id="IPR025400">
    <property type="entry name" value="Lin1244/Lin1753-like_N"/>
</dbReference>
<keyword evidence="4" id="KW-1185">Reference proteome</keyword>
<accession>A0A4Q0VG25</accession>
<dbReference type="Pfam" id="PF14297">
    <property type="entry name" value="Lin1244_N"/>
    <property type="match status" value="1"/>
</dbReference>
<dbReference type="PANTHER" id="PTHR39196">
    <property type="entry name" value="PRIMOSOME, DNAD SUBUNIT"/>
    <property type="match status" value="1"/>
</dbReference>
<dbReference type="AlphaFoldDB" id="A0A4Q0VG25"/>
<dbReference type="EMBL" id="QXIL01000021">
    <property type="protein sequence ID" value="RXI77351.1"/>
    <property type="molecule type" value="Genomic_DNA"/>
</dbReference>
<evidence type="ECO:0000313" key="4">
    <source>
        <dbReference type="Proteomes" id="UP000290602"/>
    </source>
</evidence>
<proteinExistence type="predicted"/>
<organism evidence="3 4">
    <name type="scientific">Levilactobacillus suantsaii</name>
    <dbReference type="NCBI Taxonomy" id="2292255"/>
    <lineage>
        <taxon>Bacteria</taxon>
        <taxon>Bacillati</taxon>
        <taxon>Bacillota</taxon>
        <taxon>Bacilli</taxon>
        <taxon>Lactobacillales</taxon>
        <taxon>Lactobacillaceae</taxon>
        <taxon>Levilactobacillus</taxon>
    </lineage>
</organism>
<feature type="domain" description="Lin1244/Lin1753-like N-terminal" evidence="2">
    <location>
        <begin position="11"/>
        <end position="104"/>
    </location>
</feature>
<dbReference type="Proteomes" id="UP000290602">
    <property type="component" value="Unassembled WGS sequence"/>
</dbReference>
<feature type="compositionally biased region" description="Basic and acidic residues" evidence="1">
    <location>
        <begin position="153"/>
        <end position="163"/>
    </location>
</feature>
<feature type="compositionally biased region" description="Basic residues" evidence="1">
    <location>
        <begin position="164"/>
        <end position="173"/>
    </location>
</feature>
<feature type="region of interest" description="Disordered" evidence="1">
    <location>
        <begin position="137"/>
        <end position="183"/>
    </location>
</feature>